<dbReference type="SUPFAM" id="SSF52540">
    <property type="entry name" value="P-loop containing nucleoside triphosphate hydrolases"/>
    <property type="match status" value="1"/>
</dbReference>
<evidence type="ECO:0000313" key="5">
    <source>
        <dbReference type="Proteomes" id="UP000281431"/>
    </source>
</evidence>
<evidence type="ECO:0000256" key="1">
    <source>
        <dbReference type="SAM" id="MobiDB-lite"/>
    </source>
</evidence>
<dbReference type="EMBL" id="REFZ01000009">
    <property type="protein sequence ID" value="RQG99350.1"/>
    <property type="molecule type" value="Genomic_DNA"/>
</dbReference>
<dbReference type="Gene3D" id="3.40.50.300">
    <property type="entry name" value="P-loop containing nucleotide triphosphate hydrolases"/>
    <property type="match status" value="1"/>
</dbReference>
<dbReference type="GO" id="GO:0005525">
    <property type="term" value="F:GTP binding"/>
    <property type="evidence" value="ECO:0007669"/>
    <property type="project" value="InterPro"/>
</dbReference>
<dbReference type="GO" id="GO:0015093">
    <property type="term" value="F:ferrous iron transmembrane transporter activity"/>
    <property type="evidence" value="ECO:0007669"/>
    <property type="project" value="TreeGrafter"/>
</dbReference>
<sequence length="586" mass="61725">MRGATRAIEDGRRTGRETVAVVGKESVGKSALVSSLTGDRPTSDNFRGSTVRSERYVTADFEFVDTPGIVLDADTEATRDALSQLEDHERVMLVVPATDVDRNLADLLPLVEGRLGTIVVTFWDKVAETADTRRELEQLSADLGVPIVPVDARDVSRPMTDGGVTDAGVTDAGVDRGGGGRESSAAASPDTDYARILRALEQPGPFPGSARRRVGGRIEPPKTILERPSVGPVVSALLLLVPAAIAVWFANAVAGELDPLVGTAFEPAVARASTLPQPFATVLASEYGFLTMGPFLFVWAGPTMLVFAVVLGIYKNTGLVTRMTVSLHPTMRRFGLSGRDLVRVVMGFGCNVPAVVNTRSCSDCTRCTTISAISFGSACSYQFPATLAVFAAVGMSWLVGPYLLVLAATTLVYVAAIAPSEARRSSTVVDRRTFLQRPDPRAVAREAWSALREFVLKALPIFALITFVAAALDRAGVVDALGSVLEPTMGLFNLPGGVALTVVLASIRKDGIALLAADGGSATALSPVQVLVAVYLAGVLFPCLVTAFTVAREVSIRWALAMMVRQAGAAVAFAMAIAWGGTLLFG</sequence>
<dbReference type="InterPro" id="IPR050860">
    <property type="entry name" value="FeoB_GTPase"/>
</dbReference>
<dbReference type="InterPro" id="IPR011642">
    <property type="entry name" value="Gate_dom"/>
</dbReference>
<evidence type="ECO:0000259" key="2">
    <source>
        <dbReference type="Pfam" id="PF02421"/>
    </source>
</evidence>
<feature type="region of interest" description="Disordered" evidence="1">
    <location>
        <begin position="154"/>
        <end position="189"/>
    </location>
</feature>
<gene>
    <name evidence="4" type="ORF">EA472_14070</name>
</gene>
<dbReference type="InterPro" id="IPR027417">
    <property type="entry name" value="P-loop_NTPase"/>
</dbReference>
<evidence type="ECO:0000313" key="4">
    <source>
        <dbReference type="EMBL" id="RQG99350.1"/>
    </source>
</evidence>
<dbReference type="PANTHER" id="PTHR43185:SF1">
    <property type="entry name" value="FE(2+) TRANSPORTER FEOB"/>
    <property type="match status" value="1"/>
</dbReference>
<organism evidence="4 5">
    <name type="scientific">Natrarchaeobius chitinivorans</name>
    <dbReference type="NCBI Taxonomy" id="1679083"/>
    <lineage>
        <taxon>Archaea</taxon>
        <taxon>Methanobacteriati</taxon>
        <taxon>Methanobacteriota</taxon>
        <taxon>Stenosarchaea group</taxon>
        <taxon>Halobacteria</taxon>
        <taxon>Halobacteriales</taxon>
        <taxon>Natrialbaceae</taxon>
        <taxon>Natrarchaeobius</taxon>
    </lineage>
</organism>
<dbReference type="PANTHER" id="PTHR43185">
    <property type="entry name" value="FERROUS IRON TRANSPORT PROTEIN B"/>
    <property type="match status" value="1"/>
</dbReference>
<dbReference type="Pfam" id="PF07670">
    <property type="entry name" value="Gate"/>
    <property type="match status" value="1"/>
</dbReference>
<dbReference type="InterPro" id="IPR030389">
    <property type="entry name" value="G_FEOB_dom"/>
</dbReference>
<dbReference type="Pfam" id="PF02421">
    <property type="entry name" value="FeoB_N"/>
    <property type="match status" value="1"/>
</dbReference>
<protein>
    <submittedName>
        <fullName evidence="4">Ferrous iron transporter B</fullName>
    </submittedName>
</protein>
<proteinExistence type="predicted"/>
<name>A0A3N6MP76_NATCH</name>
<feature type="domain" description="FeoB-type G" evidence="2">
    <location>
        <begin position="18"/>
        <end position="154"/>
    </location>
</feature>
<reference evidence="4 5" key="1">
    <citation type="submission" date="2018-10" db="EMBL/GenBank/DDBJ databases">
        <title>Natrarchaeobius chitinivorans gen. nov., sp. nov., and Natrarchaeobius haloalkaliphilus sp. nov., alkaliphilic, chitin-utilizing haloarchaea from hypersaline alkaline lakes.</title>
        <authorList>
            <person name="Sorokin D.Y."/>
            <person name="Elcheninov A.G."/>
            <person name="Kostrikina N.A."/>
            <person name="Bale N.J."/>
            <person name="Sinninghe Damste J.S."/>
            <person name="Khijniak T.V."/>
            <person name="Kublanov I.V."/>
            <person name="Toshchakov S.V."/>
        </authorList>
    </citation>
    <scope>NUCLEOTIDE SEQUENCE [LARGE SCALE GENOMIC DNA]</scope>
    <source>
        <strain evidence="4 5">AArcht7</strain>
    </source>
</reference>
<dbReference type="Proteomes" id="UP000281431">
    <property type="component" value="Unassembled WGS sequence"/>
</dbReference>
<accession>A0A3N6MP76</accession>
<keyword evidence="5" id="KW-1185">Reference proteome</keyword>
<dbReference type="OrthoDB" id="85305at2157"/>
<feature type="domain" description="Nucleoside transporter/FeoB GTPase Gate" evidence="3">
    <location>
        <begin position="297"/>
        <end position="390"/>
    </location>
</feature>
<dbReference type="GO" id="GO:0005886">
    <property type="term" value="C:plasma membrane"/>
    <property type="evidence" value="ECO:0007669"/>
    <property type="project" value="TreeGrafter"/>
</dbReference>
<dbReference type="AlphaFoldDB" id="A0A3N6MP76"/>
<comment type="caution">
    <text evidence="4">The sequence shown here is derived from an EMBL/GenBank/DDBJ whole genome shotgun (WGS) entry which is preliminary data.</text>
</comment>
<evidence type="ECO:0000259" key="3">
    <source>
        <dbReference type="Pfam" id="PF07670"/>
    </source>
</evidence>